<proteinExistence type="predicted"/>
<dbReference type="EMBL" id="ATHJ01000090">
    <property type="protein sequence ID" value="EPR39342.1"/>
    <property type="molecule type" value="Genomic_DNA"/>
</dbReference>
<protein>
    <recommendedName>
        <fullName evidence="3">SRPBCC family protein</fullName>
    </recommendedName>
</protein>
<gene>
    <name evidence="1" type="ORF">dsmv_2684</name>
</gene>
<comment type="caution">
    <text evidence="1">The sequence shown here is derived from an EMBL/GenBank/DDBJ whole genome shotgun (WGS) entry which is preliminary data.</text>
</comment>
<reference evidence="1 2" key="1">
    <citation type="journal article" date="2013" name="Genome Announc.">
        <title>Draft genome sequences for three mercury-methylating, sulfate-reducing bacteria.</title>
        <authorList>
            <person name="Brown S.D."/>
            <person name="Hurt R.A.Jr."/>
            <person name="Gilmour C.C."/>
            <person name="Elias D.A."/>
        </authorList>
    </citation>
    <scope>NUCLEOTIDE SEQUENCE [LARGE SCALE GENOMIC DNA]</scope>
    <source>
        <strain evidence="1 2">DSM 2059</strain>
    </source>
</reference>
<evidence type="ECO:0000313" key="1">
    <source>
        <dbReference type="EMBL" id="EPR39342.1"/>
    </source>
</evidence>
<evidence type="ECO:0008006" key="3">
    <source>
        <dbReference type="Google" id="ProtNLM"/>
    </source>
</evidence>
<accession>S7TQ51</accession>
<keyword evidence="2" id="KW-1185">Reference proteome</keyword>
<organism evidence="1 2">
    <name type="scientific">Desulfococcus multivorans DSM 2059</name>
    <dbReference type="NCBI Taxonomy" id="1121405"/>
    <lineage>
        <taxon>Bacteria</taxon>
        <taxon>Pseudomonadati</taxon>
        <taxon>Thermodesulfobacteriota</taxon>
        <taxon>Desulfobacteria</taxon>
        <taxon>Desulfobacterales</taxon>
        <taxon>Desulfococcaceae</taxon>
        <taxon>Desulfococcus</taxon>
    </lineage>
</organism>
<evidence type="ECO:0000313" key="2">
    <source>
        <dbReference type="Proteomes" id="UP000014977"/>
    </source>
</evidence>
<dbReference type="SUPFAM" id="SSF55961">
    <property type="entry name" value="Bet v1-like"/>
    <property type="match status" value="1"/>
</dbReference>
<name>S7TQ51_DESML</name>
<dbReference type="AlphaFoldDB" id="S7TQ51"/>
<dbReference type="Proteomes" id="UP000014977">
    <property type="component" value="Unassembled WGS sequence"/>
</dbReference>
<dbReference type="STRING" id="897.B2D07_03380"/>
<sequence>MEPFRPRVIFFRRLIVVICLISIPCLLSLNSRRTHAGDSGNLLENEVSVSEIEPDQRGGKAYRLTYRVPVPIDVYWQFKTDFDNDFLVSNKFIREHHFISRTGDTAVTENKYIHGPDVFFRWQTTIFQDTYNLEFVLLNPEACGQKFHYGSIQLEPVPEGTKVTQTAYFDFWGASFWAAYPWGGGMTDFLTYTAHWEQDVVMRLKNR</sequence>